<keyword evidence="7" id="KW-0808">Transferase</keyword>
<evidence type="ECO:0000256" key="7">
    <source>
        <dbReference type="PROSITE-ProRule" id="PRU01398"/>
    </source>
</evidence>
<dbReference type="Pfam" id="PF14496">
    <property type="entry name" value="NEL"/>
    <property type="match status" value="1"/>
</dbReference>
<keyword evidence="7" id="KW-0833">Ubl conjugation pathway</keyword>
<dbReference type="GO" id="GO:0016567">
    <property type="term" value="P:protein ubiquitination"/>
    <property type="evidence" value="ECO:0007669"/>
    <property type="project" value="InterPro"/>
</dbReference>
<evidence type="ECO:0000256" key="3">
    <source>
        <dbReference type="ARBA" id="ARBA00022614"/>
    </source>
</evidence>
<dbReference type="InterPro" id="IPR046673">
    <property type="entry name" value="ToxA_N"/>
</dbReference>
<dbReference type="SMART" id="SM00369">
    <property type="entry name" value="LRR_TYP"/>
    <property type="match status" value="2"/>
</dbReference>
<name>A0A423FIF8_9PSED</name>
<comment type="PTM">
    <text evidence="7">Ubiquitinated in the presence of host E1 ubiquitin-activating enzyme, E2 ubiquitin-conjugating enzyme and ubiquitin.</text>
</comment>
<comment type="similarity">
    <text evidence="7">Belongs to the LRR-containing bacterial E3 ligase family.</text>
</comment>
<organism evidence="9 10">
    <name type="scientific">Pseudomonas poae</name>
    <dbReference type="NCBI Taxonomy" id="200451"/>
    <lineage>
        <taxon>Bacteria</taxon>
        <taxon>Pseudomonadati</taxon>
        <taxon>Pseudomonadota</taxon>
        <taxon>Gammaproteobacteria</taxon>
        <taxon>Pseudomonadales</taxon>
        <taxon>Pseudomonadaceae</taxon>
        <taxon>Pseudomonas</taxon>
    </lineage>
</organism>
<dbReference type="InterPro" id="IPR050328">
    <property type="entry name" value="Dev_Immune_Receptor"/>
</dbReference>
<accession>A0A423FIF8</accession>
<comment type="caution">
    <text evidence="9">The sequence shown here is derived from an EMBL/GenBank/DDBJ whole genome shotgun (WGS) entry which is preliminary data.</text>
</comment>
<dbReference type="Gene3D" id="1.20.58.360">
    <property type="entry name" value="Shigella T3SS effector IpaH defines"/>
    <property type="match status" value="1"/>
</dbReference>
<dbReference type="PROSITE" id="PS52053">
    <property type="entry name" value="NEL"/>
    <property type="match status" value="1"/>
</dbReference>
<dbReference type="EC" id="2.3.2.27" evidence="2"/>
<evidence type="ECO:0000256" key="6">
    <source>
        <dbReference type="ARBA" id="ARBA00023026"/>
    </source>
</evidence>
<keyword evidence="7" id="KW-0964">Secreted</keyword>
<reference evidence="9 10" key="1">
    <citation type="submission" date="2016-10" db="EMBL/GenBank/DDBJ databases">
        <title>Comparative genome analysis of multiple Pseudomonas spp. focuses on biocontrol and plant growth promoting traits.</title>
        <authorList>
            <person name="Tao X.-Y."/>
            <person name="Taylor C.G."/>
        </authorList>
    </citation>
    <scope>NUCLEOTIDE SEQUENCE [LARGE SCALE GENOMIC DNA]</scope>
    <source>
        <strain evidence="9 10">29G9</strain>
    </source>
</reference>
<evidence type="ECO:0000256" key="2">
    <source>
        <dbReference type="ARBA" id="ARBA00012483"/>
    </source>
</evidence>
<evidence type="ECO:0000313" key="10">
    <source>
        <dbReference type="Proteomes" id="UP000284656"/>
    </source>
</evidence>
<dbReference type="RefSeq" id="WP_123714757.1">
    <property type="nucleotide sequence ID" value="NZ_MOAY01000019.1"/>
</dbReference>
<proteinExistence type="inferred from homology"/>
<evidence type="ECO:0000256" key="4">
    <source>
        <dbReference type="ARBA" id="ARBA00022729"/>
    </source>
</evidence>
<keyword evidence="6" id="KW-0843">Virulence</keyword>
<dbReference type="SUPFAM" id="SSF52058">
    <property type="entry name" value="L domain-like"/>
    <property type="match status" value="1"/>
</dbReference>
<keyword evidence="7" id="KW-0832">Ubl conjugation</keyword>
<evidence type="ECO:0000313" key="9">
    <source>
        <dbReference type="EMBL" id="ROM57796.1"/>
    </source>
</evidence>
<dbReference type="PANTHER" id="PTHR24373:SF275">
    <property type="entry name" value="TIR DOMAIN-CONTAINING PROTEIN"/>
    <property type="match status" value="1"/>
</dbReference>
<sequence length="1616" mass="182877">MSNPHYELIQENTPPWLREMSWTKAQALRDTPLMLAPWYRRASVTDHQHLKAANARAWTTQNAVDRYLSQLQDLYAFAEPLLVQALKNQYQIDDSVRDTYLLLHIPTGTVLRGTTSRTLSLLDAALHNFAGNERFSDSSTYITRPDARGHFDTKPLKRRMSIQQFISLCRRLDLGAHYQRHLQRYLLPQQPADKQRLATQVIASQQAALKVAARIAFHKQDIGAATLRQLRYTLRGERGNAQCYQLRLLDTLLSGIMIIAADLDTATEATSLVVYIPHDNQSPLKDYPNPQAFMSELSDKLRDPAYRQFFSRFVDQSERTGFFSRLDQPRLTFAAVRIDCDIWPYLYQQSLNKILNDARELAVPTADRDSRARWAWWDHFSKVAQEIFNAALLVITPFVPLLGELMLAYTAYQLLDEMVEGVVDLAEGHAKDAAKHLLGVVSEGVQLATFGAGVELSKLLPSAFVTQLIPVRVNNRLRLWNPDLRPYAQKDVTLPGTSQPDALGLHTHQGQTLLPLDGEHYAVKFDTATGVHRIQHPVRADAYAPPVHHDARPQARSDSQLLRELAPTLDDAQLDQVQRISGVEPGVLRATRVEKRPPPALLVDSLKRFELNQQAQRLPERIRSGAAADEHTYWSPHMACELPGWPADRAIDVYENPDLNGTPSRFGETTAPQVLAISRQDLNAGQLPQRLVEFLDKPQLESLLGTPADDPVNALRQRLAEHLAQRQASVFDYLYANSEYVGSADGLRVREVFPALPESLVRDVLARARPDELKVMRDEHRLPLRLKNLAREWQLQARGSHAYEGFFDPTRLTADSETMLLNTLRLHSDTLGELRIEVRKHTLNGEIRAQAGPGDARHSRQLVRTDTGVYQAYDHQQALLPAPADLYSALLQAMPAEQRMALGNAGKTSAALRAWLLERINTPQARRTLLQAPLRDAPAPDTLVLTQKPLRRAFQWTVPQMPRPLSERIQRLYPNATPEELEALRLRVETPAHRRRFETLEFEKARLQDDLNHWVNTRVAGEPTGAGRTRLELSQALVRTWEHNLHADVQGVGLTFDSLPLKGLLANMPTLRANFEHVQQLNLLDTGLLDADCSFLDNFMHLNHLSLKSNLLTRLPRAVTRMPGLTDLDLADNPIQWDPASLEHVASMGQLRQLSLADNRALIQAPDIGNLPHLRSLSLRHTSVSEWPPGLFAQPRPDNFQLDLQDTRITGVPQFLPWQPEAQLIAFVRLDRNRLSLSAEENLVSYRLANGLDPYRSYPPKGEVEFWLHRQPVTEQPQLAEMWHDLEKEHGSQGFFEVLKSLEQPDVFEDPEDQLRYAEGREALTDKVWRMLQAMSGDEPLRKRLFLMASHPVTCADAGANTFNAMGFEVELFEIKRNPPGLHRNMALTRLARGKARLDRLNKLVRKDIAQRLAPRNRGGQGLHLSTQMINGRPGLVDEVEVYLAYQSELQARLDLPWISPHMTYRGTANVSDLQINHLYSTVLLQERGDGLVDKMLEQPFWDEHLRSSHAKAFRASMARDSAVGEKIDDLLFAQKAWAQADAQARPALSAKLLALADELNVPHVEVLTGDEMSAQTYEHILENADTGRVPSEKTLARRYTREALLRLAQQVSTQL</sequence>
<comment type="catalytic activity">
    <reaction evidence="1">
        <text>S-ubiquitinyl-[E2 ubiquitin-conjugating enzyme]-L-cysteine + [acceptor protein]-L-lysine = [E2 ubiquitin-conjugating enzyme]-L-cysteine + N(6)-ubiquitinyl-[acceptor protein]-L-lysine.</text>
        <dbReference type="EC" id="2.3.2.27"/>
    </reaction>
</comment>
<evidence type="ECO:0000256" key="5">
    <source>
        <dbReference type="ARBA" id="ARBA00022737"/>
    </source>
</evidence>
<keyword evidence="7" id="KW-1035">Host cytoplasm</keyword>
<dbReference type="GO" id="GO:0005576">
    <property type="term" value="C:extracellular region"/>
    <property type="evidence" value="ECO:0007669"/>
    <property type="project" value="UniProtKB-UniRule"/>
</dbReference>
<dbReference type="GO" id="GO:0061630">
    <property type="term" value="F:ubiquitin protein ligase activity"/>
    <property type="evidence" value="ECO:0007669"/>
    <property type="project" value="UniProtKB-EC"/>
</dbReference>
<evidence type="ECO:0000259" key="8">
    <source>
        <dbReference type="PROSITE" id="PS52053"/>
    </source>
</evidence>
<feature type="active site" description="Glycyl thioester intermediate" evidence="7">
    <location>
        <position position="1355"/>
    </location>
</feature>
<dbReference type="Pfam" id="PF20178">
    <property type="entry name" value="ToxA_N"/>
    <property type="match status" value="1"/>
</dbReference>
<protein>
    <recommendedName>
        <fullName evidence="2">RING-type E3 ubiquitin transferase</fullName>
        <ecNumber evidence="2">2.3.2.27</ecNumber>
    </recommendedName>
</protein>
<dbReference type="InterPro" id="IPR029487">
    <property type="entry name" value="NEL_dom"/>
</dbReference>
<keyword evidence="3" id="KW-0433">Leucine-rich repeat</keyword>
<dbReference type="Proteomes" id="UP000284656">
    <property type="component" value="Unassembled WGS sequence"/>
</dbReference>
<feature type="domain" description="NEL" evidence="8">
    <location>
        <begin position="1259"/>
        <end position="1580"/>
    </location>
</feature>
<dbReference type="Gene3D" id="3.80.10.10">
    <property type="entry name" value="Ribonuclease Inhibitor"/>
    <property type="match status" value="1"/>
</dbReference>
<dbReference type="PANTHER" id="PTHR24373">
    <property type="entry name" value="SLIT RELATED LEUCINE-RICH REPEAT NEURONAL PROTEIN"/>
    <property type="match status" value="1"/>
</dbReference>
<keyword evidence="5" id="KW-0677">Repeat</keyword>
<gene>
    <name evidence="9" type="ORF">BK648_03240</name>
</gene>
<dbReference type="InterPro" id="IPR003591">
    <property type="entry name" value="Leu-rich_rpt_typical-subtyp"/>
</dbReference>
<dbReference type="EMBL" id="MOAY01000019">
    <property type="protein sequence ID" value="ROM57796.1"/>
    <property type="molecule type" value="Genomic_DNA"/>
</dbReference>
<dbReference type="InterPro" id="IPR032675">
    <property type="entry name" value="LRR_dom_sf"/>
</dbReference>
<keyword evidence="4" id="KW-0732">Signal</keyword>
<evidence type="ECO:0000256" key="1">
    <source>
        <dbReference type="ARBA" id="ARBA00000900"/>
    </source>
</evidence>